<evidence type="ECO:0000256" key="1">
    <source>
        <dbReference type="SAM" id="Coils"/>
    </source>
</evidence>
<feature type="compositionally biased region" description="Polar residues" evidence="2">
    <location>
        <begin position="116"/>
        <end position="125"/>
    </location>
</feature>
<keyword evidence="5" id="KW-1185">Reference proteome</keyword>
<evidence type="ECO:0000256" key="2">
    <source>
        <dbReference type="SAM" id="MobiDB-lite"/>
    </source>
</evidence>
<feature type="region of interest" description="Disordered" evidence="2">
    <location>
        <begin position="96"/>
        <end position="127"/>
    </location>
</feature>
<feature type="coiled-coil region" evidence="1">
    <location>
        <begin position="342"/>
        <end position="371"/>
    </location>
</feature>
<gene>
    <name evidence="4" type="ORF">CEURO_LOCUS16417</name>
</gene>
<proteinExistence type="predicted"/>
<dbReference type="AlphaFoldDB" id="A0A9P0ZMK2"/>
<keyword evidence="1" id="KW-0175">Coiled coil</keyword>
<evidence type="ECO:0000313" key="5">
    <source>
        <dbReference type="Proteomes" id="UP001152484"/>
    </source>
</evidence>
<dbReference type="Pfam" id="PF14303">
    <property type="entry name" value="NAM-associated"/>
    <property type="match status" value="1"/>
</dbReference>
<dbReference type="EMBL" id="CAMAPE010000045">
    <property type="protein sequence ID" value="CAH9104099.1"/>
    <property type="molecule type" value="Genomic_DNA"/>
</dbReference>
<dbReference type="InterPro" id="IPR029466">
    <property type="entry name" value="NAM-associated_C"/>
</dbReference>
<evidence type="ECO:0000259" key="3">
    <source>
        <dbReference type="Pfam" id="PF14303"/>
    </source>
</evidence>
<dbReference type="OrthoDB" id="1225588at2759"/>
<evidence type="ECO:0000313" key="4">
    <source>
        <dbReference type="EMBL" id="CAH9104099.1"/>
    </source>
</evidence>
<name>A0A9P0ZMK2_CUSEU</name>
<dbReference type="PANTHER" id="PTHR45023:SF4">
    <property type="entry name" value="GLYCINE-RICH PROTEIN-RELATED"/>
    <property type="match status" value="1"/>
</dbReference>
<dbReference type="Proteomes" id="UP001152484">
    <property type="component" value="Unassembled WGS sequence"/>
</dbReference>
<reference evidence="4" key="1">
    <citation type="submission" date="2022-07" db="EMBL/GenBank/DDBJ databases">
        <authorList>
            <person name="Macas J."/>
            <person name="Novak P."/>
            <person name="Neumann P."/>
        </authorList>
    </citation>
    <scope>NUCLEOTIDE SEQUENCE</scope>
</reference>
<organism evidence="4 5">
    <name type="scientific">Cuscuta europaea</name>
    <name type="common">European dodder</name>
    <dbReference type="NCBI Taxonomy" id="41803"/>
    <lineage>
        <taxon>Eukaryota</taxon>
        <taxon>Viridiplantae</taxon>
        <taxon>Streptophyta</taxon>
        <taxon>Embryophyta</taxon>
        <taxon>Tracheophyta</taxon>
        <taxon>Spermatophyta</taxon>
        <taxon>Magnoliopsida</taxon>
        <taxon>eudicotyledons</taxon>
        <taxon>Gunneridae</taxon>
        <taxon>Pentapetalae</taxon>
        <taxon>asterids</taxon>
        <taxon>lamiids</taxon>
        <taxon>Solanales</taxon>
        <taxon>Convolvulaceae</taxon>
        <taxon>Cuscuteae</taxon>
        <taxon>Cuscuta</taxon>
        <taxon>Cuscuta subgen. Cuscuta</taxon>
    </lineage>
</organism>
<protein>
    <recommendedName>
        <fullName evidence="3">No apical meristem-associated C-terminal domain-containing protein</fullName>
    </recommendedName>
</protein>
<accession>A0A9P0ZMK2</accession>
<feature type="domain" description="No apical meristem-associated C-terminal" evidence="3">
    <location>
        <begin position="238"/>
        <end position="408"/>
    </location>
</feature>
<sequence length="417" mass="48203">MEEVGFSQTAAQTPFLAAQVQFNMDSGSNPFPSSQHPNHANLSSQIPNLFTPISHQFQPPYQLNPLNGSYPPYNNLPYGSHFSFQNLLNTPIISSERNETHNSRGGWKRNPKGVHDSSNTSQPFTSKRDYWSSEEDVALTKAWLRISMDPDVGNNQKLTAMWERILQVWRDTMGDKFTNARKSNSIQCRWTKIQKAVNKFHGIYEKLERHPQSGSNPEDLKTKALRMYERLSSGNKKKEFKYVHCWELLIRNAKWCTNQLTKSSTYDKDCLVNGNTVVTDKNTSNVGNCSVEPEKVTCDEIVRPQGRKSCKERKRKLNSENGVIEVLSKLQCTLDKQVEFNVAEMELKKELMKKEIELKEHNKKMKMKDQEMRERAQKRLEQERVMNLDLSKLSPTARATYEILQAQISKEWESDSF</sequence>
<dbReference type="PANTHER" id="PTHR45023">
    <property type="match status" value="1"/>
</dbReference>
<comment type="caution">
    <text evidence="4">The sequence shown here is derived from an EMBL/GenBank/DDBJ whole genome shotgun (WGS) entry which is preliminary data.</text>
</comment>